<reference evidence="1" key="1">
    <citation type="journal article" date="2015" name="Front. Microbiol.">
        <title>Combining genomic sequencing methods to explore viral diversity and reveal potential virus-host interactions.</title>
        <authorList>
            <person name="Chow C.E."/>
            <person name="Winget D.M."/>
            <person name="White R.A.III."/>
            <person name="Hallam S.J."/>
            <person name="Suttle C.A."/>
        </authorList>
    </citation>
    <scope>NUCLEOTIDE SEQUENCE</scope>
    <source>
        <strain evidence="1">Anoxic3_4</strain>
    </source>
</reference>
<protein>
    <submittedName>
        <fullName evidence="1">Uncharacterized protein</fullName>
    </submittedName>
</protein>
<dbReference type="EMBL" id="KR029579">
    <property type="protein sequence ID" value="AKH46095.1"/>
    <property type="molecule type" value="Genomic_DNA"/>
</dbReference>
<organism evidence="1">
    <name type="scientific">uncultured marine virus</name>
    <dbReference type="NCBI Taxonomy" id="186617"/>
    <lineage>
        <taxon>Viruses</taxon>
        <taxon>environmental samples</taxon>
    </lineage>
</organism>
<evidence type="ECO:0000313" key="1">
    <source>
        <dbReference type="EMBL" id="AKH46095.1"/>
    </source>
</evidence>
<name>A0A0F7L2K4_9VIRU</name>
<reference evidence="1" key="2">
    <citation type="submission" date="2015-03" db="EMBL/GenBank/DDBJ databases">
        <authorList>
            <person name="Chow C.-E.T."/>
            <person name="Winget D.M."/>
            <person name="White R.A.III."/>
            <person name="Hallam S.J."/>
            <person name="Suttle C.A."/>
        </authorList>
    </citation>
    <scope>NUCLEOTIDE SEQUENCE</scope>
    <source>
        <strain evidence="1">Anoxic3_4</strain>
    </source>
</reference>
<proteinExistence type="predicted"/>
<accession>A0A0F7L2K4</accession>
<sequence>MNDYQLRATGVQPSQNPDLVAFVADRKAFKDAIWQRRNDKLVDLNSRLSQLISIYEDSGGVAPQDLRKKSLFYKSALAHQVWNILQGSKFEPDFIDFAPLGNDYDDDLRERTKALTDAHRLVRYRGGYERAKKAAKSDLIWGNSFIEMSTKYEGDVAVCTEYTHAPFREIRNFYGDSDILRVIDYSISAYAEQYGEEMLLKVSLGGILDTQSYGEPNEEKKEYDSGKEIIQVVRYYDPARLMFVEIHGGGGYIYKELFDNDYPFQDENGNGYSPFKESRFYEEVSGDYFGWGVMDYIIDLANLETTITNATAAEAIWEASSPSFVYSNDPDDLERKLKKHVRNINRGINMPIVQKSSGVGTSGKIESLRKGVDNQNMQVWDEVTVSRATRFSNVDIRAMSEYAPTAEQQKLKKLRGGQTEYAGLVVERGARKRVCTKRDDVFAERKNEVPGLRSRGR</sequence>